<evidence type="ECO:0000259" key="3">
    <source>
        <dbReference type="Pfam" id="PF03413"/>
    </source>
</evidence>
<dbReference type="AlphaFoldDB" id="A0AAW8DM56"/>
<feature type="signal peptide" evidence="2">
    <location>
        <begin position="1"/>
        <end position="32"/>
    </location>
</feature>
<keyword evidence="2" id="KW-0732">Signal</keyword>
<dbReference type="EMBL" id="JAUSRG010000018">
    <property type="protein sequence ID" value="MDP9907218.1"/>
    <property type="molecule type" value="Genomic_DNA"/>
</dbReference>
<organism evidence="4 7">
    <name type="scientific">Arthrobacter bambusae</name>
    <dbReference type="NCBI Taxonomy" id="1338426"/>
    <lineage>
        <taxon>Bacteria</taxon>
        <taxon>Bacillati</taxon>
        <taxon>Actinomycetota</taxon>
        <taxon>Actinomycetes</taxon>
        <taxon>Micrococcales</taxon>
        <taxon>Micrococcaceae</taxon>
        <taxon>Arthrobacter</taxon>
    </lineage>
</organism>
<feature type="chain" id="PRO_5043768044" evidence="2">
    <location>
        <begin position="33"/>
        <end position="204"/>
    </location>
</feature>
<feature type="domain" description="PepSY" evidence="3">
    <location>
        <begin position="63"/>
        <end position="110"/>
    </location>
</feature>
<dbReference type="RefSeq" id="WP_306963856.1">
    <property type="nucleotide sequence ID" value="NZ_JAUSRG010000018.1"/>
</dbReference>
<evidence type="ECO:0000313" key="7">
    <source>
        <dbReference type="Proteomes" id="UP001242995"/>
    </source>
</evidence>
<evidence type="ECO:0000256" key="2">
    <source>
        <dbReference type="SAM" id="SignalP"/>
    </source>
</evidence>
<dbReference type="Gene3D" id="3.30.505.20">
    <property type="match status" value="2"/>
</dbReference>
<feature type="compositionally biased region" description="Low complexity" evidence="1">
    <location>
        <begin position="35"/>
        <end position="48"/>
    </location>
</feature>
<protein>
    <submittedName>
        <fullName evidence="4">Membrane protein YkoI</fullName>
    </submittedName>
</protein>
<gene>
    <name evidence="4" type="ORF">J2S90_004209</name>
    <name evidence="5" type="ORF">J2S93_004084</name>
</gene>
<evidence type="ECO:0000313" key="4">
    <source>
        <dbReference type="EMBL" id="MDP9907218.1"/>
    </source>
</evidence>
<sequence length="204" mass="19806">MNKVRKIAVGAALIGAVAGGGALTAMALPANAATTDTSTASPSAPATNGGNHGNETDLTGDTATKVKAAVLAANSGATVENMTTEDDGSAAYEAHITKSDGTHATVKLDASFKVTATETGGPGGGKGGHGNHGSETDLTGDTAAKVKAAVLAANSGATVENMTTEDDGSAAYEAHITKSDGTHATVKLDASFKVTATETGGPGH</sequence>
<dbReference type="Pfam" id="PF03413">
    <property type="entry name" value="PepSY"/>
    <property type="match status" value="2"/>
</dbReference>
<reference evidence="4 6" key="1">
    <citation type="submission" date="2023-07" db="EMBL/GenBank/DDBJ databases">
        <title>Sorghum-associated microbial communities from plants grown in Nebraska, USA.</title>
        <authorList>
            <person name="Schachtman D."/>
        </authorList>
    </citation>
    <scope>NUCLEOTIDE SEQUENCE</scope>
    <source>
        <strain evidence="4">DS1006</strain>
        <strain evidence="5 6">DS1016</strain>
    </source>
</reference>
<accession>A0AAW8DM56</accession>
<evidence type="ECO:0000256" key="1">
    <source>
        <dbReference type="SAM" id="MobiDB-lite"/>
    </source>
</evidence>
<feature type="region of interest" description="Disordered" evidence="1">
    <location>
        <begin position="119"/>
        <end position="138"/>
    </location>
</feature>
<keyword evidence="6" id="KW-1185">Reference proteome</keyword>
<feature type="compositionally biased region" description="Gly residues" evidence="1">
    <location>
        <begin position="120"/>
        <end position="131"/>
    </location>
</feature>
<comment type="caution">
    <text evidence="4">The sequence shown here is derived from an EMBL/GenBank/DDBJ whole genome shotgun (WGS) entry which is preliminary data.</text>
</comment>
<dbReference type="InterPro" id="IPR025711">
    <property type="entry name" value="PepSY"/>
</dbReference>
<dbReference type="Proteomes" id="UP001242995">
    <property type="component" value="Unassembled WGS sequence"/>
</dbReference>
<feature type="region of interest" description="Disordered" evidence="1">
    <location>
        <begin position="35"/>
        <end position="59"/>
    </location>
</feature>
<dbReference type="EMBL" id="JAUSTF010000014">
    <property type="protein sequence ID" value="MDQ0182628.1"/>
    <property type="molecule type" value="Genomic_DNA"/>
</dbReference>
<name>A0AAW8DM56_9MICC</name>
<evidence type="ECO:0000313" key="6">
    <source>
        <dbReference type="Proteomes" id="UP001230951"/>
    </source>
</evidence>
<feature type="domain" description="PepSY" evidence="3">
    <location>
        <begin position="142"/>
        <end position="190"/>
    </location>
</feature>
<proteinExistence type="predicted"/>
<dbReference type="Proteomes" id="UP001230951">
    <property type="component" value="Unassembled WGS sequence"/>
</dbReference>
<evidence type="ECO:0000313" key="5">
    <source>
        <dbReference type="EMBL" id="MDQ0182628.1"/>
    </source>
</evidence>